<dbReference type="Proteomes" id="UP000315753">
    <property type="component" value="Unassembled WGS sequence"/>
</dbReference>
<dbReference type="Gene3D" id="3.30.70.2660">
    <property type="match status" value="1"/>
</dbReference>
<dbReference type="InterPro" id="IPR013422">
    <property type="entry name" value="CRISPR-assoc_prot_Cas5_N"/>
</dbReference>
<dbReference type="NCBIfam" id="TIGR02593">
    <property type="entry name" value="CRISPR_cas5"/>
    <property type="match status" value="1"/>
</dbReference>
<evidence type="ECO:0000256" key="1">
    <source>
        <dbReference type="ARBA" id="ARBA00023118"/>
    </source>
</evidence>
<dbReference type="InterPro" id="IPR013337">
    <property type="entry name" value="CRISPR-assoc_prot_Cas5_Tneap"/>
</dbReference>
<reference evidence="2 3" key="1">
    <citation type="submission" date="2019-06" db="EMBL/GenBank/DDBJ databases">
        <title>Genome sequence of Ureibacillus terrenus.</title>
        <authorList>
            <person name="Maclea K.S."/>
            <person name="Simoes M."/>
        </authorList>
    </citation>
    <scope>NUCLEOTIDE SEQUENCE [LARGE SCALE GENOMIC DNA]</scope>
    <source>
        <strain evidence="2 3">ATCC BAA-384</strain>
    </source>
</reference>
<name>A0A540V4T0_9BACL</name>
<keyword evidence="1" id="KW-0051">Antiviral defense</keyword>
<dbReference type="InterPro" id="IPR021124">
    <property type="entry name" value="CRISPR-assoc_prot_Cas5"/>
</dbReference>
<protein>
    <submittedName>
        <fullName evidence="2">Type I-B CRISPR-associated protein Cas5</fullName>
    </submittedName>
</protein>
<dbReference type="Pfam" id="PF09704">
    <property type="entry name" value="Cas_Cas5d"/>
    <property type="match status" value="1"/>
</dbReference>
<dbReference type="AlphaFoldDB" id="A0A540V4T0"/>
<dbReference type="EMBL" id="VIGD01000003">
    <property type="protein sequence ID" value="TQE91728.1"/>
    <property type="molecule type" value="Genomic_DNA"/>
</dbReference>
<dbReference type="OrthoDB" id="9782505at2"/>
<evidence type="ECO:0000313" key="2">
    <source>
        <dbReference type="EMBL" id="TQE91728.1"/>
    </source>
</evidence>
<keyword evidence="3" id="KW-1185">Reference proteome</keyword>
<accession>A0A540V4T0</accession>
<dbReference type="RefSeq" id="WP_141601287.1">
    <property type="nucleotide sequence ID" value="NZ_JARMSB010000002.1"/>
</dbReference>
<sequence>MKGIRIEAYQNLVNYRKPTSFQLKETYPLPPYSTVIGMVHAACGFTSYVPMKLSIQGRYHSKVNDLWTRYEFAGAAFEEGRHQIKIDALDGKSYGIIKGISTTELLVDVELVLHVVPDDESHIPKIAESLRSPSEYLSLGRREDLLQIRSVKEVEISEEITTKEKHLEYDIYVPKELLDETEDFKKFGTSYRLNKTYEIVSIGRNRNIRKWEKVLVYHVPASVTNVLYQDSEIMVDEDGFLVYLV</sequence>
<proteinExistence type="predicted"/>
<dbReference type="GO" id="GO:0043571">
    <property type="term" value="P:maintenance of CRISPR repeat elements"/>
    <property type="evidence" value="ECO:0007669"/>
    <property type="project" value="InterPro"/>
</dbReference>
<evidence type="ECO:0000313" key="3">
    <source>
        <dbReference type="Proteomes" id="UP000315753"/>
    </source>
</evidence>
<dbReference type="NCBIfam" id="TIGR01895">
    <property type="entry name" value="cas_Cas5t"/>
    <property type="match status" value="1"/>
</dbReference>
<comment type="caution">
    <text evidence="2">The sequence shown here is derived from an EMBL/GenBank/DDBJ whole genome shotgun (WGS) entry which is preliminary data.</text>
</comment>
<dbReference type="GO" id="GO:0051607">
    <property type="term" value="P:defense response to virus"/>
    <property type="evidence" value="ECO:0007669"/>
    <property type="project" value="UniProtKB-KW"/>
</dbReference>
<organism evidence="2 3">
    <name type="scientific">Ureibacillus terrenus</name>
    <dbReference type="NCBI Taxonomy" id="118246"/>
    <lineage>
        <taxon>Bacteria</taxon>
        <taxon>Bacillati</taxon>
        <taxon>Bacillota</taxon>
        <taxon>Bacilli</taxon>
        <taxon>Bacillales</taxon>
        <taxon>Caryophanaceae</taxon>
        <taxon>Ureibacillus</taxon>
    </lineage>
</organism>
<gene>
    <name evidence="2" type="primary">cas5b</name>
    <name evidence="2" type="ORF">FKZ59_03125</name>
</gene>